<dbReference type="InterPro" id="IPR002052">
    <property type="entry name" value="DNA_methylase_N6_adenine_CS"/>
</dbReference>
<keyword evidence="11" id="KW-1185">Reference proteome</keyword>
<dbReference type="InterPro" id="IPR046817">
    <property type="entry name" value="MmeI_N"/>
</dbReference>
<dbReference type="EC" id="2.1.1.72" evidence="1"/>
<dbReference type="SUPFAM" id="SSF53335">
    <property type="entry name" value="S-adenosyl-L-methionine-dependent methyltransferases"/>
    <property type="match status" value="1"/>
</dbReference>
<sequence length="1164" mass="128960">MRRFIARWAPAEAAERASYQAFLTELAQVLDLPAVLSEGMPGADAYRFEKAVRVHSTDGGITTRRIDLYRRDTFILEAKQGASARAADSPDAGSTPGHPPQSDLFGDTVSARARRKRNVAPRGTPAWERAMHAAFMQASAYAHHLPEDEGWPPLLIVADIGYCFDLYANFSRNGRAYAPFPAAGRNRIHLTDLLDPAPRERLRLAWTNPDGLDPARRTEKVTREVSARLADLARSLEAAGHAPEAVAAFLMRGLFTLFAEDTGLLPEASVTTLLRSHRDAPDTLVHMLAALWRDMDTGAAFSAAIGATVRRFNGHLFRDQTPLPLTRDQIDLLIEAAAADWQDVEPAIFGTLLERALDPRERHRLGAYYTPRAYVERLVAATVMEPLRDEWDTVKAAAERAALADRPDEALAEIQAFHAHLCAVNVLDPACGTGNFLYVALDLMKRLEDEVCAAAATYGERQWSLRAHGLEVSPQQFRGLEVNPRAAAIADMVLWIGYLQWHRRAFGRANPPDPVLHDYGNIRCRDALLVWRDRRPRIDAAGRPVTRWDRRSYRIDPASGHRVPDETQRIGDHVYVQPGPAPWPPADFIVGNPPFQGGKDLRDELGDGYAEALWAVYGKALPNAADLVMYWWHRAAELTRAGKVRRFGFITTNSMSQTYNRRVVERHVGHRQPLSLVYAIPDHPWVDAGEGAAVRIAMTVGEAGDRPGRLLTVTGSASRGKAGLGHLVSLSQRTGKIWSNLRLGPNLTLARPLRANAALCSPGVKLHGSGFIVSPEHARTLGLGTRPGVETVIHPYLNGRDLMQRTRGRMVIDLFGQDAEAVRDRHPEIYQHLLETVKPERDQNNRATYRDTWWIFGEPRTDLRRALDGLPRYIATVETAKHRVFVFLDARVRPDNKLVAIGHDDAYVLGVLSSRLHVAWALAAGGRLGFGNDPVYVKSHCFDRFPFPAATEAQAARIRALAEHLDALRKDRQAAHPDLTLTGLYNVLEALRAGRPLTEAEQAVKDTGTVQVLREIHDDLDGAVAEAYGWPAGLDDEAMLGRLVDLNRDRVAEEAKGRVRWLRPTFQHPTGATLAATEAAAELDLGPTERAAPRPWPKPTRARIAAVRQVLGTAGGPVSVDQIAGTFRRARRRDVEDLVETLVDMGLVRASPDRRRFEPLATRG</sequence>
<evidence type="ECO:0000256" key="2">
    <source>
        <dbReference type="ARBA" id="ARBA00022603"/>
    </source>
</evidence>
<keyword evidence="2 10" id="KW-0489">Methyltransferase</keyword>
<comment type="caution">
    <text evidence="10">The sequence shown here is derived from an EMBL/GenBank/DDBJ whole genome shotgun (WGS) entry which is preliminary data.</text>
</comment>
<evidence type="ECO:0000256" key="4">
    <source>
        <dbReference type="ARBA" id="ARBA00047942"/>
    </source>
</evidence>
<feature type="domain" description="MmeI-like DNA-methyltransferase" evidence="9">
    <location>
        <begin position="412"/>
        <end position="700"/>
    </location>
</feature>
<dbReference type="Gene3D" id="3.40.50.150">
    <property type="entry name" value="Vaccinia Virus protein VP39"/>
    <property type="match status" value="1"/>
</dbReference>
<comment type="catalytic activity">
    <reaction evidence="4">
        <text>a 2'-deoxyadenosine in DNA + S-adenosyl-L-methionine = an N(6)-methyl-2'-deoxyadenosine in DNA + S-adenosyl-L-homocysteine + H(+)</text>
        <dbReference type="Rhea" id="RHEA:15197"/>
        <dbReference type="Rhea" id="RHEA-COMP:12418"/>
        <dbReference type="Rhea" id="RHEA-COMP:12419"/>
        <dbReference type="ChEBI" id="CHEBI:15378"/>
        <dbReference type="ChEBI" id="CHEBI:57856"/>
        <dbReference type="ChEBI" id="CHEBI:59789"/>
        <dbReference type="ChEBI" id="CHEBI:90615"/>
        <dbReference type="ChEBI" id="CHEBI:90616"/>
        <dbReference type="EC" id="2.1.1.72"/>
    </reaction>
</comment>
<dbReference type="InterPro" id="IPR046820">
    <property type="entry name" value="MmeI_TRD"/>
</dbReference>
<name>A0A7X1ZG92_9PROT</name>
<dbReference type="GO" id="GO:0032259">
    <property type="term" value="P:methylation"/>
    <property type="evidence" value="ECO:0007669"/>
    <property type="project" value="UniProtKB-KW"/>
</dbReference>
<dbReference type="Pfam" id="PF20464">
    <property type="entry name" value="MmeI_N"/>
    <property type="match status" value="1"/>
</dbReference>
<dbReference type="OrthoDB" id="9806213at2"/>
<dbReference type="AlphaFoldDB" id="A0A7X1ZG92"/>
<dbReference type="GO" id="GO:0003676">
    <property type="term" value="F:nucleic acid binding"/>
    <property type="evidence" value="ECO:0007669"/>
    <property type="project" value="InterPro"/>
</dbReference>
<feature type="domain" description="MmeI-like N-terminal" evidence="6">
    <location>
        <begin position="3"/>
        <end position="238"/>
    </location>
</feature>
<evidence type="ECO:0000256" key="1">
    <source>
        <dbReference type="ARBA" id="ARBA00011900"/>
    </source>
</evidence>
<dbReference type="Pfam" id="PF20466">
    <property type="entry name" value="MmeI_TRD"/>
    <property type="match status" value="1"/>
</dbReference>
<evidence type="ECO:0000256" key="5">
    <source>
        <dbReference type="SAM" id="MobiDB-lite"/>
    </source>
</evidence>
<dbReference type="Pfam" id="PF20465">
    <property type="entry name" value="MmeI_hel"/>
    <property type="match status" value="1"/>
</dbReference>
<evidence type="ECO:0000259" key="8">
    <source>
        <dbReference type="Pfam" id="PF20466"/>
    </source>
</evidence>
<evidence type="ECO:0000259" key="6">
    <source>
        <dbReference type="Pfam" id="PF20464"/>
    </source>
</evidence>
<dbReference type="PANTHER" id="PTHR33841">
    <property type="entry name" value="DNA METHYLTRANSFERASE YEEA-RELATED"/>
    <property type="match status" value="1"/>
</dbReference>
<gene>
    <name evidence="10" type="ORF">GHC57_13110</name>
</gene>
<evidence type="ECO:0000313" key="10">
    <source>
        <dbReference type="EMBL" id="MQX37459.1"/>
    </source>
</evidence>
<dbReference type="GO" id="GO:0009007">
    <property type="term" value="F:site-specific DNA-methyltransferase (adenine-specific) activity"/>
    <property type="evidence" value="ECO:0007669"/>
    <property type="project" value="UniProtKB-EC"/>
</dbReference>
<keyword evidence="3 10" id="KW-0808">Transferase</keyword>
<dbReference type="EMBL" id="WIVE01000043">
    <property type="protein sequence ID" value="MQX37459.1"/>
    <property type="molecule type" value="Genomic_DNA"/>
</dbReference>
<dbReference type="PANTHER" id="PTHR33841:SF1">
    <property type="entry name" value="DNA METHYLTRANSFERASE A"/>
    <property type="match status" value="1"/>
</dbReference>
<feature type="region of interest" description="Disordered" evidence="5">
    <location>
        <begin position="81"/>
        <end position="106"/>
    </location>
</feature>
<dbReference type="InterPro" id="IPR029063">
    <property type="entry name" value="SAM-dependent_MTases_sf"/>
</dbReference>
<reference evidence="10 11" key="1">
    <citation type="submission" date="2019-10" db="EMBL/GenBank/DDBJ databases">
        <title>Draft whole-genome sequence of the purple nonsulfur photosynthetic bacterium Roseospira navarrensis DSM 15114.</title>
        <authorList>
            <person name="Kyndt J.A."/>
            <person name="Meyer T.E."/>
        </authorList>
    </citation>
    <scope>NUCLEOTIDE SEQUENCE [LARGE SCALE GENOMIC DNA]</scope>
    <source>
        <strain evidence="10 11">DSM 15114</strain>
    </source>
</reference>
<evidence type="ECO:0000313" key="11">
    <source>
        <dbReference type="Proteomes" id="UP000434582"/>
    </source>
</evidence>
<dbReference type="InterPro" id="IPR046819">
    <property type="entry name" value="MmeI_hel"/>
</dbReference>
<feature type="domain" description="MmeI-like target recognition" evidence="8">
    <location>
        <begin position="768"/>
        <end position="949"/>
    </location>
</feature>
<evidence type="ECO:0000259" key="7">
    <source>
        <dbReference type="Pfam" id="PF20465"/>
    </source>
</evidence>
<evidence type="ECO:0000256" key="3">
    <source>
        <dbReference type="ARBA" id="ARBA00022679"/>
    </source>
</evidence>
<dbReference type="InterPro" id="IPR046816">
    <property type="entry name" value="MmeI_Mtase"/>
</dbReference>
<dbReference type="InterPro" id="IPR050953">
    <property type="entry name" value="N4_N6_ade-DNA_methylase"/>
</dbReference>
<organism evidence="10 11">
    <name type="scientific">Roseospira navarrensis</name>
    <dbReference type="NCBI Taxonomy" id="140058"/>
    <lineage>
        <taxon>Bacteria</taxon>
        <taxon>Pseudomonadati</taxon>
        <taxon>Pseudomonadota</taxon>
        <taxon>Alphaproteobacteria</taxon>
        <taxon>Rhodospirillales</taxon>
        <taxon>Rhodospirillaceae</taxon>
        <taxon>Roseospira</taxon>
    </lineage>
</organism>
<proteinExistence type="predicted"/>
<dbReference type="PROSITE" id="PS00092">
    <property type="entry name" value="N6_MTASE"/>
    <property type="match status" value="1"/>
</dbReference>
<evidence type="ECO:0000259" key="9">
    <source>
        <dbReference type="Pfam" id="PF20473"/>
    </source>
</evidence>
<dbReference type="Proteomes" id="UP000434582">
    <property type="component" value="Unassembled WGS sequence"/>
</dbReference>
<dbReference type="PRINTS" id="PR00507">
    <property type="entry name" value="N12N6MTFRASE"/>
</dbReference>
<feature type="domain" description="MmeI-like helicase spacer" evidence="7">
    <location>
        <begin position="245"/>
        <end position="317"/>
    </location>
</feature>
<protein>
    <recommendedName>
        <fullName evidence="1">site-specific DNA-methyltransferase (adenine-specific)</fullName>
        <ecNumber evidence="1">2.1.1.72</ecNumber>
    </recommendedName>
</protein>
<accession>A0A7X1ZG92</accession>
<dbReference type="Pfam" id="PF20473">
    <property type="entry name" value="MmeI_Mtase"/>
    <property type="match status" value="1"/>
</dbReference>